<proteinExistence type="predicted"/>
<dbReference type="AlphaFoldDB" id="A0A8T2II14"/>
<protein>
    <submittedName>
        <fullName evidence="1">Uncharacterized protein</fullName>
    </submittedName>
</protein>
<organism evidence="1 2">
    <name type="scientific">Hymenochirus boettgeri</name>
    <name type="common">Congo dwarf clawed frog</name>
    <dbReference type="NCBI Taxonomy" id="247094"/>
    <lineage>
        <taxon>Eukaryota</taxon>
        <taxon>Metazoa</taxon>
        <taxon>Chordata</taxon>
        <taxon>Craniata</taxon>
        <taxon>Vertebrata</taxon>
        <taxon>Euteleostomi</taxon>
        <taxon>Amphibia</taxon>
        <taxon>Batrachia</taxon>
        <taxon>Anura</taxon>
        <taxon>Pipoidea</taxon>
        <taxon>Pipidae</taxon>
        <taxon>Pipinae</taxon>
        <taxon>Hymenochirus</taxon>
    </lineage>
</organism>
<evidence type="ECO:0000313" key="1">
    <source>
        <dbReference type="EMBL" id="KAG8430784.1"/>
    </source>
</evidence>
<comment type="caution">
    <text evidence="1">The sequence shown here is derived from an EMBL/GenBank/DDBJ whole genome shotgun (WGS) entry which is preliminary data.</text>
</comment>
<evidence type="ECO:0000313" key="2">
    <source>
        <dbReference type="Proteomes" id="UP000812440"/>
    </source>
</evidence>
<accession>A0A8T2II14</accession>
<gene>
    <name evidence="1" type="ORF">GDO86_020014</name>
</gene>
<dbReference type="Proteomes" id="UP000812440">
    <property type="component" value="Unassembled WGS sequence"/>
</dbReference>
<reference evidence="1" key="1">
    <citation type="thesis" date="2020" institute="ProQuest LLC" country="789 East Eisenhower Parkway, Ann Arbor, MI, USA">
        <title>Comparative Genomics and Chromosome Evolution.</title>
        <authorList>
            <person name="Mudd A.B."/>
        </authorList>
    </citation>
    <scope>NUCLEOTIDE SEQUENCE</scope>
    <source>
        <strain evidence="1">Female2</strain>
        <tissue evidence="1">Blood</tissue>
    </source>
</reference>
<dbReference type="EMBL" id="JAACNH010000643">
    <property type="protein sequence ID" value="KAG8430784.1"/>
    <property type="molecule type" value="Genomic_DNA"/>
</dbReference>
<sequence>MEDSTLQTPLTTEILTNSLNALHDCLSATFSSALNKAVSELRTDITGLGERTAEREDRLERSTNHQGTLEDDILHLWQEILVQVILN</sequence>
<keyword evidence="2" id="KW-1185">Reference proteome</keyword>
<name>A0A8T2II14_9PIPI</name>